<gene>
    <name evidence="4" type="ORF">B0T16DRAFT_455641</name>
</gene>
<dbReference type="PANTHER" id="PTHR35395">
    <property type="entry name" value="DUF6536 DOMAIN-CONTAINING PROTEIN"/>
    <property type="match status" value="1"/>
</dbReference>
<organism evidence="4 5">
    <name type="scientific">Cercophora newfieldiana</name>
    <dbReference type="NCBI Taxonomy" id="92897"/>
    <lineage>
        <taxon>Eukaryota</taxon>
        <taxon>Fungi</taxon>
        <taxon>Dikarya</taxon>
        <taxon>Ascomycota</taxon>
        <taxon>Pezizomycotina</taxon>
        <taxon>Sordariomycetes</taxon>
        <taxon>Sordariomycetidae</taxon>
        <taxon>Sordariales</taxon>
        <taxon>Lasiosphaeriaceae</taxon>
        <taxon>Cercophora</taxon>
    </lineage>
</organism>
<keyword evidence="1" id="KW-0812">Transmembrane</keyword>
<evidence type="ECO:0000313" key="4">
    <source>
        <dbReference type="EMBL" id="KAK0648145.1"/>
    </source>
</evidence>
<evidence type="ECO:0000256" key="1">
    <source>
        <dbReference type="SAM" id="Phobius"/>
    </source>
</evidence>
<keyword evidence="1" id="KW-0472">Membrane</keyword>
<reference evidence="4" key="1">
    <citation type="submission" date="2023-06" db="EMBL/GenBank/DDBJ databases">
        <title>Genome-scale phylogeny and comparative genomics of the fungal order Sordariales.</title>
        <authorList>
            <consortium name="Lawrence Berkeley National Laboratory"/>
            <person name="Hensen N."/>
            <person name="Bonometti L."/>
            <person name="Westerberg I."/>
            <person name="Brannstrom I.O."/>
            <person name="Guillou S."/>
            <person name="Cros-Aarteil S."/>
            <person name="Calhoun S."/>
            <person name="Haridas S."/>
            <person name="Kuo A."/>
            <person name="Mondo S."/>
            <person name="Pangilinan J."/>
            <person name="Riley R."/>
            <person name="Labutti K."/>
            <person name="Andreopoulos B."/>
            <person name="Lipzen A."/>
            <person name="Chen C."/>
            <person name="Yanf M."/>
            <person name="Daum C."/>
            <person name="Ng V."/>
            <person name="Clum A."/>
            <person name="Steindorff A."/>
            <person name="Ohm R."/>
            <person name="Martin F."/>
            <person name="Silar P."/>
            <person name="Natvig D."/>
            <person name="Lalanne C."/>
            <person name="Gautier V."/>
            <person name="Ament-Velasquez S.L."/>
            <person name="Kruys A."/>
            <person name="Hutchinson M.I."/>
            <person name="Powell A.J."/>
            <person name="Barry K."/>
            <person name="Miller A.N."/>
            <person name="Grigoriev I.V."/>
            <person name="Debuchy R."/>
            <person name="Gladieux P."/>
            <person name="Thoren M.H."/>
            <person name="Johannesson H."/>
        </authorList>
    </citation>
    <scope>NUCLEOTIDE SEQUENCE</scope>
    <source>
        <strain evidence="4">SMH2532-1</strain>
    </source>
</reference>
<feature type="signal peptide" evidence="2">
    <location>
        <begin position="1"/>
        <end position="28"/>
    </location>
</feature>
<feature type="transmembrane region" description="Helical" evidence="1">
    <location>
        <begin position="643"/>
        <end position="660"/>
    </location>
</feature>
<feature type="transmembrane region" description="Helical" evidence="1">
    <location>
        <begin position="420"/>
        <end position="441"/>
    </location>
</feature>
<feature type="chain" id="PRO_5041341583" description="DUF6536 domain-containing protein" evidence="2">
    <location>
        <begin position="29"/>
        <end position="839"/>
    </location>
</feature>
<comment type="caution">
    <text evidence="4">The sequence shown here is derived from an EMBL/GenBank/DDBJ whole genome shotgun (WGS) entry which is preliminary data.</text>
</comment>
<feature type="transmembrane region" description="Helical" evidence="1">
    <location>
        <begin position="52"/>
        <end position="70"/>
    </location>
</feature>
<feature type="transmembrane region" description="Helical" evidence="1">
    <location>
        <begin position="700"/>
        <end position="720"/>
    </location>
</feature>
<dbReference type="AlphaFoldDB" id="A0AA39YA31"/>
<evidence type="ECO:0000313" key="5">
    <source>
        <dbReference type="Proteomes" id="UP001174936"/>
    </source>
</evidence>
<name>A0AA39YA31_9PEZI</name>
<dbReference type="Proteomes" id="UP001174936">
    <property type="component" value="Unassembled WGS sequence"/>
</dbReference>
<feature type="transmembrane region" description="Helical" evidence="1">
    <location>
        <begin position="109"/>
        <end position="126"/>
    </location>
</feature>
<dbReference type="Pfam" id="PF20163">
    <property type="entry name" value="DUF6536"/>
    <property type="match status" value="1"/>
</dbReference>
<feature type="domain" description="DUF6536" evidence="3">
    <location>
        <begin position="5"/>
        <end position="150"/>
    </location>
</feature>
<sequence length="839" mass="91893">MAMVNTALVAVLTITLAVLVGLISKSSGSPTASFSLYQGSCATSSRINVGLHLVINIIAMGVVASSNFFMQVLNAPSRAEVDAAHRKRTMLEIGVQSASNMLHVSRFKIISALVFALSSVPIHLLFNSVVFQSDFLGGSWQMILAAEPFVNGSIYTLPGAYLAPSGFWPESTMNLSRNMGLIAFQWGFGEHIDLAEYTMSSSPVVMNITRAAKSASSWVRLDARECRHQYIACEPRRTYGDVVMIINTGNNAHTRGWARSEVVDTSVFDEDSADFWRNLNLLPPADQPNPLWYSAVCAASQDPLALAGLCRTTCGEMLGGELLFSNDCPAAPAGSKAPDTTRCKYQRLLDSPVFSNDANWTVVNDKPQLLKEPEPGFQRDAILQAQHRAGFDIDRFSQWEVEYCLAEDISNRCKVGVSGVLLLVVTICAAIKTVQCIVVLLRLKEDPLVTLGDAIESFLLRPDIETRNLCTLSSDTVGDFFPAKTEPGGAAMARSEPQPQVWKRRCGRLFGAIRPRQWFWAYGLFMSGIAVAVTFFCIALAQLADKDSSPDGEDQRVMTGFDHTYVNGVLDAGWMPKGELLPSVLLSNAPQLIVSINYFLYNAIWTRLHSELEWNAFSVAYRSLRVTSPKGLQTSTNRLQLPYLYSAPLIIGSILLHWLVSNSLYVLVIEGDYLQPGYQRDENALRQNIYINVGYSSGPMLAAILTCAVMVVLPVAFAYYRNLKGDMTLMGNNSLVISAACHPVRCAPGAGDKTRSMSPGIVSDEKLSLILSEEDFGIEHSEKGGLRLEERIALTRGKLKWGVVGGSSELEGGEGKVGHLAFAGEDEEVSAPREERRYQ</sequence>
<accession>A0AA39YA31</accession>
<protein>
    <recommendedName>
        <fullName evidence="3">DUF6536 domain-containing protein</fullName>
    </recommendedName>
</protein>
<keyword evidence="2" id="KW-0732">Signal</keyword>
<dbReference type="PANTHER" id="PTHR35395:SF1">
    <property type="entry name" value="DUF6536 DOMAIN-CONTAINING PROTEIN"/>
    <property type="match status" value="1"/>
</dbReference>
<keyword evidence="1" id="KW-1133">Transmembrane helix</keyword>
<dbReference type="InterPro" id="IPR046623">
    <property type="entry name" value="DUF6536"/>
</dbReference>
<evidence type="ECO:0000256" key="2">
    <source>
        <dbReference type="SAM" id="SignalP"/>
    </source>
</evidence>
<proteinExistence type="predicted"/>
<dbReference type="EMBL" id="JAULSV010000003">
    <property type="protein sequence ID" value="KAK0648145.1"/>
    <property type="molecule type" value="Genomic_DNA"/>
</dbReference>
<feature type="transmembrane region" description="Helical" evidence="1">
    <location>
        <begin position="518"/>
        <end position="541"/>
    </location>
</feature>
<evidence type="ECO:0000259" key="3">
    <source>
        <dbReference type="Pfam" id="PF20163"/>
    </source>
</evidence>
<keyword evidence="5" id="KW-1185">Reference proteome</keyword>